<reference evidence="8 9" key="1">
    <citation type="submission" date="2018-05" db="EMBL/GenBank/DDBJ databases">
        <title>Animal gut microbial communities from fecal samples from Wisconsin, USA.</title>
        <authorList>
            <person name="Neumann A."/>
        </authorList>
    </citation>
    <scope>NUCLEOTIDE SEQUENCE [LARGE SCALE GENOMIC DNA]</scope>
    <source>
        <strain evidence="8 9">UWS4</strain>
    </source>
</reference>
<evidence type="ECO:0000256" key="2">
    <source>
        <dbReference type="ARBA" id="ARBA00022722"/>
    </source>
</evidence>
<dbReference type="Proteomes" id="UP000245523">
    <property type="component" value="Unassembled WGS sequence"/>
</dbReference>
<comment type="similarity">
    <text evidence="5">Belongs to the XseA family.</text>
</comment>
<dbReference type="Pfam" id="PF02601">
    <property type="entry name" value="Exonuc_VII_L"/>
    <property type="match status" value="1"/>
</dbReference>
<feature type="domain" description="Exonuclease VII large subunit C-terminal" evidence="6">
    <location>
        <begin position="137"/>
        <end position="427"/>
    </location>
</feature>
<dbReference type="InterPro" id="IPR003753">
    <property type="entry name" value="Exonuc_VII_L"/>
</dbReference>
<evidence type="ECO:0000313" key="9">
    <source>
        <dbReference type="Proteomes" id="UP000245523"/>
    </source>
</evidence>
<dbReference type="NCBIfam" id="TIGR00237">
    <property type="entry name" value="xseA"/>
    <property type="match status" value="1"/>
</dbReference>
<name>A0ABX5LNW5_9BACT</name>
<dbReference type="PANTHER" id="PTHR30008">
    <property type="entry name" value="EXODEOXYRIBONUCLEASE 7 LARGE SUBUNIT"/>
    <property type="match status" value="1"/>
</dbReference>
<sequence length="429" mass="47915">MEKTFPVSKYLTAVKKLLTTQIPPVWVNGVITQITERGRMVYLSIAEFAEGDVKPIAKIDLYLFAGEFAQMQARIAELPIPFTIKEQLKVNFLIEADFYIGSGKFQCHVTNIDPNFTLGELALTRQAILERLEKEGLLTRNKMQPFAAIPLKVGLITGETTAALKDFTTTLAHSGFAFEVIPAYAKMQGNETERTVLEALGKLRQIPDLDVICIVRGGGSKTDLNYFDSEALCRAIAISPVPILTGIGHQIDESLVDKVAFRSCITPTDCAKFLIARVEDSARHLREKILQIANATQQKLSTSKSKLFRTETNLSVFFEKRIASEKQKLFALAHNIARVPERIFSREREKWNRNLDGLRFGSQKIIALQKANFEIVEAKVKANDPKRILARGYTYATAKNGLIKKATDVQSGDEFTIHFADGNVNCTVK</sequence>
<evidence type="ECO:0000256" key="3">
    <source>
        <dbReference type="ARBA" id="ARBA00022801"/>
    </source>
</evidence>
<evidence type="ECO:0000313" key="8">
    <source>
        <dbReference type="EMBL" id="PWL04117.1"/>
    </source>
</evidence>
<keyword evidence="3 5" id="KW-0378">Hydrolase</keyword>
<gene>
    <name evidence="8" type="ORF">B0H50_101129</name>
</gene>
<accession>A0ABX5LNW5</accession>
<keyword evidence="9" id="KW-1185">Reference proteome</keyword>
<feature type="domain" description="OB-fold nucleic acid binding" evidence="7">
    <location>
        <begin position="6"/>
        <end position="112"/>
    </location>
</feature>
<dbReference type="EMBL" id="QGHD01000001">
    <property type="protein sequence ID" value="PWL04117.1"/>
    <property type="molecule type" value="Genomic_DNA"/>
</dbReference>
<evidence type="ECO:0000256" key="5">
    <source>
        <dbReference type="RuleBase" id="RU004355"/>
    </source>
</evidence>
<evidence type="ECO:0000256" key="4">
    <source>
        <dbReference type="ARBA" id="ARBA00022839"/>
    </source>
</evidence>
<evidence type="ECO:0000259" key="6">
    <source>
        <dbReference type="Pfam" id="PF02601"/>
    </source>
</evidence>
<comment type="subcellular location">
    <subcellularLocation>
        <location evidence="5">Cytoplasm</location>
    </subcellularLocation>
</comment>
<dbReference type="Pfam" id="PF13742">
    <property type="entry name" value="tRNA_anti_2"/>
    <property type="match status" value="1"/>
</dbReference>
<keyword evidence="1" id="KW-0963">Cytoplasm</keyword>
<keyword evidence="2 5" id="KW-0540">Nuclease</keyword>
<proteinExistence type="inferred from homology"/>
<dbReference type="PANTHER" id="PTHR30008:SF0">
    <property type="entry name" value="EXODEOXYRIBONUCLEASE 7 LARGE SUBUNIT"/>
    <property type="match status" value="1"/>
</dbReference>
<protein>
    <recommendedName>
        <fullName evidence="5">Exodeoxyribonuclease 7 large subunit</fullName>
        <ecNumber evidence="5">3.1.11.6</ecNumber>
    </recommendedName>
</protein>
<evidence type="ECO:0000259" key="7">
    <source>
        <dbReference type="Pfam" id="PF13742"/>
    </source>
</evidence>
<comment type="caution">
    <text evidence="8">The sequence shown here is derived from an EMBL/GenBank/DDBJ whole genome shotgun (WGS) entry which is preliminary data.</text>
</comment>
<dbReference type="InterPro" id="IPR025824">
    <property type="entry name" value="OB-fold_nuc-bd_dom"/>
</dbReference>
<dbReference type="RefSeq" id="WP_106197449.1">
    <property type="nucleotide sequence ID" value="NZ_JAXEIU010000019.1"/>
</dbReference>
<dbReference type="EC" id="3.1.11.6" evidence="5"/>
<evidence type="ECO:0000256" key="1">
    <source>
        <dbReference type="ARBA" id="ARBA00022490"/>
    </source>
</evidence>
<organism evidence="8 9">
    <name type="scientific">Hallerella porci</name>
    <dbReference type="NCBI Taxonomy" id="1945871"/>
    <lineage>
        <taxon>Bacteria</taxon>
        <taxon>Pseudomonadati</taxon>
        <taxon>Fibrobacterota</taxon>
        <taxon>Fibrobacteria</taxon>
        <taxon>Fibrobacterales</taxon>
        <taxon>Fibrobacteraceae</taxon>
        <taxon>Hallerella</taxon>
    </lineage>
</organism>
<dbReference type="InterPro" id="IPR020579">
    <property type="entry name" value="Exonuc_VII_lsu_C"/>
</dbReference>
<comment type="catalytic activity">
    <reaction evidence="5">
        <text>Exonucleolytic cleavage in either 5'- to 3'- or 3'- to 5'-direction to yield nucleoside 5'-phosphates.</text>
        <dbReference type="EC" id="3.1.11.6"/>
    </reaction>
</comment>
<keyword evidence="4 5" id="KW-0269">Exonuclease</keyword>